<feature type="compositionally biased region" description="Basic residues" evidence="1">
    <location>
        <begin position="125"/>
        <end position="135"/>
    </location>
</feature>
<feature type="region of interest" description="Disordered" evidence="1">
    <location>
        <begin position="192"/>
        <end position="268"/>
    </location>
</feature>
<name>A0ABR2VU35_9FUNG</name>
<feature type="region of interest" description="Disordered" evidence="1">
    <location>
        <begin position="25"/>
        <end position="180"/>
    </location>
</feature>
<protein>
    <submittedName>
        <fullName evidence="2">Uncharacterized protein</fullName>
    </submittedName>
</protein>
<feature type="compositionally biased region" description="Polar residues" evidence="1">
    <location>
        <begin position="53"/>
        <end position="65"/>
    </location>
</feature>
<keyword evidence="3" id="KW-1185">Reference proteome</keyword>
<comment type="caution">
    <text evidence="2">The sequence shown here is derived from an EMBL/GenBank/DDBJ whole genome shotgun (WGS) entry which is preliminary data.</text>
</comment>
<feature type="region of interest" description="Disordered" evidence="1">
    <location>
        <begin position="461"/>
        <end position="490"/>
    </location>
</feature>
<evidence type="ECO:0000313" key="2">
    <source>
        <dbReference type="EMBL" id="KAK9702280.1"/>
    </source>
</evidence>
<feature type="compositionally biased region" description="Basic and acidic residues" evidence="1">
    <location>
        <begin position="467"/>
        <end position="479"/>
    </location>
</feature>
<accession>A0ABR2VU35</accession>
<sequence>MGSSPPSPLPPYYNLVVPQEKNLQLPSPLYPYSLSPLDPTQETPNTESKDYFTHSTSESTKTTYNSPPLPPRPTRSSQGSIDSYKERYISYNDHAKLTNDSATHYSNIPPEESQDTSRKDSTLSRRSKITGHRRPVPQLPPRSLNSKCSSDASPSTVYKTIPQGNHSIPEHRNSPLYKRPVPAIPTVRSVSLDTQQAQNISSTQSDLTAYNHPCSDKVEDSTPKASPSLVYDTLNSRKPRHEERVHQPSNIRPQLQPGPSAKPLANGIGTQRHSSLLLKSHLNAKMRPHTYRKVSLPELSQHPYNKVDINGWSPERENASWNEAKKSSNGLEPEPISNEIKEAFTSAESSPTSTTCSTPQITPAFVGNLETIKDVDSDMNLTTHLRHLISMDNVSLASDMSSDEFSLATSLCDKEFKDLDETSSIHAENTILHDQENDEASIISQDSIKSDDVYKASRSSSFSSLSRESESSREPRKSYETISENVRNPFSDPISFMFILTVLLRNSQDAG</sequence>
<proteinExistence type="predicted"/>
<dbReference type="Proteomes" id="UP001479436">
    <property type="component" value="Unassembled WGS sequence"/>
</dbReference>
<organism evidence="2 3">
    <name type="scientific">Basidiobolus ranarum</name>
    <dbReference type="NCBI Taxonomy" id="34480"/>
    <lineage>
        <taxon>Eukaryota</taxon>
        <taxon>Fungi</taxon>
        <taxon>Fungi incertae sedis</taxon>
        <taxon>Zoopagomycota</taxon>
        <taxon>Entomophthoromycotina</taxon>
        <taxon>Basidiobolomycetes</taxon>
        <taxon>Basidiobolales</taxon>
        <taxon>Basidiobolaceae</taxon>
        <taxon>Basidiobolus</taxon>
    </lineage>
</organism>
<evidence type="ECO:0000256" key="1">
    <source>
        <dbReference type="SAM" id="MobiDB-lite"/>
    </source>
</evidence>
<feature type="compositionally biased region" description="Basic and acidic residues" evidence="1">
    <location>
        <begin position="83"/>
        <end position="97"/>
    </location>
</feature>
<reference evidence="2 3" key="1">
    <citation type="submission" date="2023-04" db="EMBL/GenBank/DDBJ databases">
        <title>Genome of Basidiobolus ranarum AG-B5.</title>
        <authorList>
            <person name="Stajich J.E."/>
            <person name="Carter-House D."/>
            <person name="Gryganskyi A."/>
        </authorList>
    </citation>
    <scope>NUCLEOTIDE SEQUENCE [LARGE SCALE GENOMIC DNA]</scope>
    <source>
        <strain evidence="2 3">AG-B5</strain>
    </source>
</reference>
<gene>
    <name evidence="2" type="ORF">K7432_011329</name>
</gene>
<feature type="compositionally biased region" description="Polar residues" evidence="1">
    <location>
        <begin position="143"/>
        <end position="166"/>
    </location>
</feature>
<evidence type="ECO:0000313" key="3">
    <source>
        <dbReference type="Proteomes" id="UP001479436"/>
    </source>
</evidence>
<feature type="compositionally biased region" description="Low complexity" evidence="1">
    <location>
        <begin position="25"/>
        <end position="37"/>
    </location>
</feature>
<feature type="compositionally biased region" description="Polar residues" evidence="1">
    <location>
        <begin position="192"/>
        <end position="208"/>
    </location>
</feature>
<dbReference type="EMBL" id="JASJQH010007740">
    <property type="protein sequence ID" value="KAK9702280.1"/>
    <property type="molecule type" value="Genomic_DNA"/>
</dbReference>